<protein>
    <submittedName>
        <fullName evidence="1">Uncharacterized protein</fullName>
    </submittedName>
</protein>
<reference evidence="1" key="1">
    <citation type="journal article" date="2021" name="Proc. Natl. Acad. Sci. U.S.A.">
        <title>A Catalog of Tens of Thousands of Viruses from Human Metagenomes Reveals Hidden Associations with Chronic Diseases.</title>
        <authorList>
            <person name="Tisza M.J."/>
            <person name="Buck C.B."/>
        </authorList>
    </citation>
    <scope>NUCLEOTIDE SEQUENCE</scope>
    <source>
        <strain evidence="1">CtHip2</strain>
    </source>
</reference>
<organism evidence="1">
    <name type="scientific">Siphoviridae sp. ctHip2</name>
    <dbReference type="NCBI Taxonomy" id="2827830"/>
    <lineage>
        <taxon>Viruses</taxon>
        <taxon>Duplodnaviria</taxon>
        <taxon>Heunggongvirae</taxon>
        <taxon>Uroviricota</taxon>
        <taxon>Caudoviricetes</taxon>
    </lineage>
</organism>
<sequence length="141" mass="17076">MAIIDDYNKKQEYEANKLKFFLDFDKYLDSFTSNGVRLKDLLKFIIDENKKYTIDDLDYTFIVRAEEESYESTETRNAIRRNVAIYIKNENIDSKISLVMIKHPHEEVKFYFNQDDSFYNFDWAERNLTKLIEFIFYGIEP</sequence>
<accession>A0A8S5RWK3</accession>
<proteinExistence type="predicted"/>
<evidence type="ECO:0000313" key="1">
    <source>
        <dbReference type="EMBL" id="DAF42810.1"/>
    </source>
</evidence>
<dbReference type="EMBL" id="BK032497">
    <property type="protein sequence ID" value="DAF42810.1"/>
    <property type="molecule type" value="Genomic_DNA"/>
</dbReference>
<name>A0A8S5RWK3_9CAUD</name>